<dbReference type="SUPFAM" id="SSF51735">
    <property type="entry name" value="NAD(P)-binding Rossmann-fold domains"/>
    <property type="match status" value="1"/>
</dbReference>
<evidence type="ECO:0000313" key="3">
    <source>
        <dbReference type="EMBL" id="EGF57487.1"/>
    </source>
</evidence>
<dbReference type="EMBL" id="AFBN01000028">
    <property type="protein sequence ID" value="EGF57487.1"/>
    <property type="molecule type" value="Genomic_DNA"/>
</dbReference>
<keyword evidence="4" id="KW-1185">Reference proteome</keyword>
<evidence type="ECO:0000256" key="1">
    <source>
        <dbReference type="ARBA" id="ARBA00006484"/>
    </source>
</evidence>
<dbReference type="PANTHER" id="PTHR44196">
    <property type="entry name" value="DEHYDROGENASE/REDUCTASE SDR FAMILY MEMBER 7B"/>
    <property type="match status" value="1"/>
</dbReference>
<dbReference type="PRINTS" id="PR00081">
    <property type="entry name" value="GDHRDH"/>
</dbReference>
<evidence type="ECO:0000256" key="2">
    <source>
        <dbReference type="ARBA" id="ARBA00023002"/>
    </source>
</evidence>
<dbReference type="HOGENOM" id="CLU_010194_2_1_10"/>
<protein>
    <submittedName>
        <fullName evidence="3">Oxidoreductase, short chain dehydrogenase/reductase family protein</fullName>
    </submittedName>
</protein>
<comment type="caution">
    <text evidence="3">The sequence shown here is derived from an EMBL/GenBank/DDBJ whole genome shotgun (WGS) entry which is preliminary data.</text>
</comment>
<proteinExistence type="inferred from homology"/>
<dbReference type="STRING" id="763034.HMPREF9446_01565"/>
<dbReference type="Gene3D" id="3.40.50.720">
    <property type="entry name" value="NAD(P)-binding Rossmann-like Domain"/>
    <property type="match status" value="1"/>
</dbReference>
<dbReference type="GO" id="GO:0016020">
    <property type="term" value="C:membrane"/>
    <property type="evidence" value="ECO:0007669"/>
    <property type="project" value="TreeGrafter"/>
</dbReference>
<accession>F3PSM0</accession>
<organism evidence="3 4">
    <name type="scientific">Bacteroides fluxus YIT 12057</name>
    <dbReference type="NCBI Taxonomy" id="763034"/>
    <lineage>
        <taxon>Bacteria</taxon>
        <taxon>Pseudomonadati</taxon>
        <taxon>Bacteroidota</taxon>
        <taxon>Bacteroidia</taxon>
        <taxon>Bacteroidales</taxon>
        <taxon>Bacteroidaceae</taxon>
        <taxon>Bacteroides</taxon>
    </lineage>
</organism>
<dbReference type="Pfam" id="PF00106">
    <property type="entry name" value="adh_short"/>
    <property type="match status" value="1"/>
</dbReference>
<sequence length="265" mass="29714">MMTNANMEQSCSTTLTKKQKTNSTMKHAIIVGATSGIGKEVAKLLVQQGWHIGIAGRRTEALKTLQTGAPTQIDIQQIDVTDEDAPARLQQLIERLGDMDLFLLSSGVGFQNRDLNPETELDTARTNVEGFIRMVTCAFNYFKKRGCGHIAVISSIAGTKGLGVAPSYSATKRFQNTYIDALAQLSGMQHLNIHFTDIRPGFVATDLLRNGKYPMLMQADSVARHIVNALHRKKRIAVIDGRYRILVFFWRMIPRWLWERLPIKN</sequence>
<dbReference type="AlphaFoldDB" id="F3PSM0"/>
<name>F3PSM0_9BACE</name>
<dbReference type="GO" id="GO:0016491">
    <property type="term" value="F:oxidoreductase activity"/>
    <property type="evidence" value="ECO:0007669"/>
    <property type="project" value="UniProtKB-KW"/>
</dbReference>
<dbReference type="InterPro" id="IPR002347">
    <property type="entry name" value="SDR_fam"/>
</dbReference>
<dbReference type="eggNOG" id="COG0300">
    <property type="taxonomic scope" value="Bacteria"/>
</dbReference>
<dbReference type="PANTHER" id="PTHR44196:SF3">
    <property type="entry name" value="SHORT CHAIN DEHYDROGENASE FAMILY PROTEIN"/>
    <property type="match status" value="1"/>
</dbReference>
<dbReference type="InterPro" id="IPR036291">
    <property type="entry name" value="NAD(P)-bd_dom_sf"/>
</dbReference>
<comment type="similarity">
    <text evidence="1">Belongs to the short-chain dehydrogenases/reductases (SDR) family.</text>
</comment>
<evidence type="ECO:0000313" key="4">
    <source>
        <dbReference type="Proteomes" id="UP000003416"/>
    </source>
</evidence>
<keyword evidence="2" id="KW-0560">Oxidoreductase</keyword>
<gene>
    <name evidence="3" type="ORF">HMPREF9446_01565</name>
</gene>
<reference evidence="3 4" key="1">
    <citation type="submission" date="2011-02" db="EMBL/GenBank/DDBJ databases">
        <authorList>
            <person name="Weinstock G."/>
            <person name="Sodergren E."/>
            <person name="Clifton S."/>
            <person name="Fulton L."/>
            <person name="Fulton B."/>
            <person name="Courtney L."/>
            <person name="Fronick C."/>
            <person name="Harrison M."/>
            <person name="Strong C."/>
            <person name="Farmer C."/>
            <person name="Delahaunty K."/>
            <person name="Markovic C."/>
            <person name="Hall O."/>
            <person name="Minx P."/>
            <person name="Tomlinson C."/>
            <person name="Mitreva M."/>
            <person name="Hou S."/>
            <person name="Chen J."/>
            <person name="Wollam A."/>
            <person name="Pepin K.H."/>
            <person name="Johnson M."/>
            <person name="Bhonagiri V."/>
            <person name="Zhang X."/>
            <person name="Suruliraj S."/>
            <person name="Warren W."/>
            <person name="Chinwalla A."/>
            <person name="Mardis E.R."/>
            <person name="Wilson R.K."/>
        </authorList>
    </citation>
    <scope>NUCLEOTIDE SEQUENCE [LARGE SCALE GENOMIC DNA]</scope>
    <source>
        <strain evidence="3 4">YIT 12057</strain>
    </source>
</reference>
<dbReference type="Proteomes" id="UP000003416">
    <property type="component" value="Unassembled WGS sequence"/>
</dbReference>